<keyword evidence="2" id="KW-0614">Plasmid</keyword>
<dbReference type="GeneID" id="53317695"/>
<organism evidence="2 3">
    <name type="scientific">Haematospirillum jordaniae</name>
    <dbReference type="NCBI Taxonomy" id="1549855"/>
    <lineage>
        <taxon>Bacteria</taxon>
        <taxon>Pseudomonadati</taxon>
        <taxon>Pseudomonadota</taxon>
        <taxon>Alphaproteobacteria</taxon>
        <taxon>Rhodospirillales</taxon>
        <taxon>Novispirillaceae</taxon>
        <taxon>Haematospirillum</taxon>
    </lineage>
</organism>
<keyword evidence="1" id="KW-1133">Transmembrane helix</keyword>
<protein>
    <recommendedName>
        <fullName evidence="4">Branched-chain amino acid transport</fullName>
    </recommendedName>
</protein>
<keyword evidence="1" id="KW-0812">Transmembrane</keyword>
<dbReference type="RefSeq" id="WP_066137311.1">
    <property type="nucleotide sequence ID" value="NZ_CP014527.1"/>
</dbReference>
<dbReference type="KEGG" id="hjo:AY555_11125"/>
<evidence type="ECO:0000256" key="1">
    <source>
        <dbReference type="SAM" id="Phobius"/>
    </source>
</evidence>
<feature type="transmembrane region" description="Helical" evidence="1">
    <location>
        <begin position="48"/>
        <end position="65"/>
    </location>
</feature>
<geneLocation type="plasmid" evidence="2 3">
    <name>unnamed 2</name>
</geneLocation>
<feature type="transmembrane region" description="Helical" evidence="1">
    <location>
        <begin position="74"/>
        <end position="91"/>
    </location>
</feature>
<keyword evidence="1" id="KW-0472">Membrane</keyword>
<reference evidence="2 3" key="1">
    <citation type="submission" date="2016-02" db="EMBL/GenBank/DDBJ databases">
        <title>Complete Genome of H5569, the type strain of the newly described species Haematospirillium jordaniae.</title>
        <authorList>
            <person name="Nicholson A.C."/>
            <person name="Humrighouse B.W."/>
            <person name="Loparov V."/>
            <person name="McQuiston J.R."/>
        </authorList>
    </citation>
    <scope>NUCLEOTIDE SEQUENCE [LARGE SCALE GENOMIC DNA]</scope>
    <source>
        <strain evidence="2 3">H5569</strain>
        <plasmid evidence="3">Plasmid unnamed 2</plasmid>
    </source>
</reference>
<gene>
    <name evidence="2" type="ORF">AY555_11125</name>
</gene>
<dbReference type="AlphaFoldDB" id="A0A145VS05"/>
<name>A0A145VS05_9PROT</name>
<dbReference type="Pfam" id="PF05437">
    <property type="entry name" value="AzlD"/>
    <property type="match status" value="1"/>
</dbReference>
<evidence type="ECO:0008006" key="4">
    <source>
        <dbReference type="Google" id="ProtNLM"/>
    </source>
</evidence>
<feature type="transmembrane region" description="Helical" evidence="1">
    <location>
        <begin position="97"/>
        <end position="122"/>
    </location>
</feature>
<evidence type="ECO:0000313" key="2">
    <source>
        <dbReference type="EMBL" id="AMW35910.1"/>
    </source>
</evidence>
<evidence type="ECO:0000313" key="3">
    <source>
        <dbReference type="Proteomes" id="UP000076066"/>
    </source>
</evidence>
<dbReference type="EMBL" id="CP014527">
    <property type="protein sequence ID" value="AMW35910.1"/>
    <property type="molecule type" value="Genomic_DNA"/>
</dbReference>
<dbReference type="Proteomes" id="UP000076066">
    <property type="component" value="Plasmid unnamed 2"/>
</dbReference>
<dbReference type="InterPro" id="IPR008407">
    <property type="entry name" value="Brnchd-chn_aa_trnsp_AzlD"/>
</dbReference>
<keyword evidence="3" id="KW-1185">Reference proteome</keyword>
<proteinExistence type="predicted"/>
<sequence length="123" mass="13562">MIWTNNQLWLAIAIIAALTYGSRALPFVWRNIPILQPTSSFGRHLPVLGSVLLAALTAVTITPAFRNTIDREQHWIFAFSIVVTLATVLRWREAGLAVLAGVLTFLACLTVPLHGEVLYSLLP</sequence>
<accession>A0A145VS05</accession>